<keyword evidence="2" id="KW-0378">Hydrolase</keyword>
<name>A0A2R4A3X2_9AGAR</name>
<proteinExistence type="predicted"/>
<keyword evidence="2" id="KW-0540">Nuclease</keyword>
<gene>
    <name evidence="2" type="primary">oi1cox2</name>
    <name evidence="1" type="ORF">C0989_000039</name>
    <name evidence="2" type="ORF">C0989_000040</name>
</gene>
<dbReference type="EMBL" id="MG783568">
    <property type="protein sequence ID" value="AVR57759.1"/>
    <property type="molecule type" value="Genomic_DNA"/>
</dbReference>
<dbReference type="EMBL" id="MG783568">
    <property type="protein sequence ID" value="AVR57733.1"/>
    <property type="molecule type" value="Genomic_DNA"/>
</dbReference>
<accession>A0A2R4A3X2</accession>
<dbReference type="GO" id="GO:0004519">
    <property type="term" value="F:endonuclease activity"/>
    <property type="evidence" value="ECO:0007669"/>
    <property type="project" value="UniProtKB-KW"/>
</dbReference>
<keyword evidence="2" id="KW-0496">Mitochondrion</keyword>
<dbReference type="AlphaFoldDB" id="A0A2R4A3X2"/>
<evidence type="ECO:0000313" key="2">
    <source>
        <dbReference type="EMBL" id="AVR57759.1"/>
    </source>
</evidence>
<keyword evidence="2" id="KW-0255">Endonuclease</keyword>
<organism evidence="2">
    <name type="scientific">Termitomyces sp. T132</name>
    <dbReference type="NCBI Taxonomy" id="2136985"/>
    <lineage>
        <taxon>Eukaryota</taxon>
        <taxon>Fungi</taxon>
        <taxon>Dikarya</taxon>
        <taxon>Basidiomycota</taxon>
        <taxon>Agaricomycotina</taxon>
        <taxon>Agaricomycetes</taxon>
        <taxon>Agaricomycetidae</taxon>
        <taxon>Agaricales</taxon>
        <taxon>Tricholomatineae</taxon>
        <taxon>Lyophyllaceae</taxon>
        <taxon>Termitomyces</taxon>
    </lineage>
</organism>
<reference evidence="2" key="1">
    <citation type="submission" date="2018-01" db="EMBL/GenBank/DDBJ databases">
        <title>Comparative mitochondrial genomics of the basidiomycete Termitomyces.</title>
        <authorList>
            <person name="Nieuwenhuis M."/>
        </authorList>
    </citation>
    <scope>NUCLEOTIDE SEQUENCE</scope>
    <source>
        <strain evidence="2">T132</strain>
    </source>
</reference>
<geneLocation type="mitochondrion" evidence="2"/>
<evidence type="ECO:0000313" key="1">
    <source>
        <dbReference type="EMBL" id="AVR57733.1"/>
    </source>
</evidence>
<sequence length="140" mass="16264">MLMWVKLPNSGDTLKLMIPSYSRKAISGWNNYPCKVTSHKMNENEMGYRGSKSDFVMKSVKEQRVDGSWCNIPKPLHLRYTLMGFERNYRIKIPSKQLNNSFFKTGIYNPFKELKKEGLLITGFSWNTKNMEGGKGKQKN</sequence>
<protein>
    <submittedName>
        <fullName evidence="2">LAGLIDADG homing endonuclease</fullName>
    </submittedName>
</protein>